<feature type="transmembrane region" description="Helical" evidence="1">
    <location>
        <begin position="12"/>
        <end position="32"/>
    </location>
</feature>
<accession>K2AES4</accession>
<dbReference type="AlphaFoldDB" id="K2AES4"/>
<keyword evidence="1" id="KW-0472">Membrane</keyword>
<proteinExistence type="predicted"/>
<sequence length="393" mass="46722">MDKREKQKVIRWIVLNSLWLFICLLIVFLYIVPSYGAIGDNYKTWNDLFSNIERVKSTWLSIDEVQAKFNQEKIKWVEALFKDKEKVTELIKKPSDYSKDYVSWINEELLKSDTITKEIKESNQIIWNIIPTLNDFWDKIKVSKDSPKILNKINMDSFISFMEDKVLKKYLITSYTAIWIDNIDYDINKDLWLNIWTFKLSLDFEGNISNIRTMVRDFQNSWKVRIENWKLVGVIWSKDDEFSSLNNLLITIENLQISDFSSENKLVKATMTLQFYVKWVWLQDYILVKDALIKETNDLATVIKNAAKTCEKWNDVVCKQSDWNEAVYNIKSLLSQINSIKEKTTELQKNMKIENIDKEFSTLFQIYSSLKRIKGIYDKNMTTINKLNKVWQN</sequence>
<keyword evidence="1" id="KW-0812">Transmembrane</keyword>
<reference evidence="2" key="1">
    <citation type="journal article" date="2012" name="Science">
        <title>Fermentation, hydrogen, and sulfur metabolism in multiple uncultivated bacterial phyla.</title>
        <authorList>
            <person name="Wrighton K.C."/>
            <person name="Thomas B.C."/>
            <person name="Sharon I."/>
            <person name="Miller C.S."/>
            <person name="Castelle C.J."/>
            <person name="VerBerkmoes N.C."/>
            <person name="Wilkins M.J."/>
            <person name="Hettich R.L."/>
            <person name="Lipton M.S."/>
            <person name="Williams K.H."/>
            <person name="Long P.E."/>
            <person name="Banfield J.F."/>
        </authorList>
    </citation>
    <scope>NUCLEOTIDE SEQUENCE [LARGE SCALE GENOMIC DNA]</scope>
</reference>
<protein>
    <submittedName>
        <fullName evidence="2">Uncharacterized protein</fullName>
    </submittedName>
</protein>
<keyword evidence="1" id="KW-1133">Transmembrane helix</keyword>
<gene>
    <name evidence="2" type="ORF">ACD_49C00037G0004</name>
</gene>
<evidence type="ECO:0000256" key="1">
    <source>
        <dbReference type="SAM" id="Phobius"/>
    </source>
</evidence>
<organism evidence="2">
    <name type="scientific">uncultured bacterium</name>
    <name type="common">gcode 4</name>
    <dbReference type="NCBI Taxonomy" id="1234023"/>
    <lineage>
        <taxon>Bacteria</taxon>
        <taxon>environmental samples</taxon>
    </lineage>
</organism>
<dbReference type="EMBL" id="AMFJ01021623">
    <property type="protein sequence ID" value="EKD66535.1"/>
    <property type="molecule type" value="Genomic_DNA"/>
</dbReference>
<comment type="caution">
    <text evidence="2">The sequence shown here is derived from an EMBL/GenBank/DDBJ whole genome shotgun (WGS) entry which is preliminary data.</text>
</comment>
<evidence type="ECO:0000313" key="2">
    <source>
        <dbReference type="EMBL" id="EKD66535.1"/>
    </source>
</evidence>
<name>K2AES4_9BACT</name>